<evidence type="ECO:0000313" key="4">
    <source>
        <dbReference type="EMBL" id="QCB28479.1"/>
    </source>
</evidence>
<reference evidence="4 5" key="1">
    <citation type="submission" date="2019-04" db="EMBL/GenBank/DDBJ databases">
        <title>Corynebacterium endometrii sp. nov., isolated from the uterus of a cow with endometritis.</title>
        <authorList>
            <person name="Ballas P."/>
            <person name="Ruckert C."/>
            <person name="Wagener K."/>
            <person name="Drillich M."/>
            <person name="Kaempfer P."/>
            <person name="Busse H.-J."/>
            <person name="Ehling-Schulz M."/>
        </authorList>
    </citation>
    <scope>NUCLEOTIDE SEQUENCE [LARGE SCALE GENOMIC DNA]</scope>
    <source>
        <strain evidence="4 5">LMM-1653</strain>
    </source>
</reference>
<sequence>MHAIVINSTGGPEVLQYAEVDAPTPTEDQVLVEVLVAGVNYIDTYYRDGTYHSATPFIPGFEGTGRVIEDPRGEIAPGTMVAWENAFGSYAELVCVERDRMVAVPDDISPEIAGSMLLQGITAHYLTQGVYELDETSTCLITAGAGGVGLIATQMAKSLGATVYTVVSSDEKEELSYSAGADRVFRYSDGLAEEVRRFNGGGGVDVVYDGVGRDTFQESLEAVRPRGTVCLFGAASGPVEPIDPQVLNKHGSIFLTRPSIGAWTAEPGEYQMRAQAVVQAVTEGKLTFRVSGSYPLEKAAEAHRDLQSRKTTGSIVLKVKQEA</sequence>
<dbReference type="Proteomes" id="UP000296352">
    <property type="component" value="Chromosome"/>
</dbReference>
<dbReference type="InterPro" id="IPR011032">
    <property type="entry name" value="GroES-like_sf"/>
</dbReference>
<dbReference type="SMART" id="SM00829">
    <property type="entry name" value="PKS_ER"/>
    <property type="match status" value="1"/>
</dbReference>
<dbReference type="AlphaFoldDB" id="A0A4P7QG06"/>
<dbReference type="PANTHER" id="PTHR48106">
    <property type="entry name" value="QUINONE OXIDOREDUCTASE PIG3-RELATED"/>
    <property type="match status" value="1"/>
</dbReference>
<dbReference type="GO" id="GO:0005829">
    <property type="term" value="C:cytosol"/>
    <property type="evidence" value="ECO:0007669"/>
    <property type="project" value="TreeGrafter"/>
</dbReference>
<dbReference type="GO" id="GO:0070402">
    <property type="term" value="F:NADPH binding"/>
    <property type="evidence" value="ECO:0007669"/>
    <property type="project" value="TreeGrafter"/>
</dbReference>
<evidence type="ECO:0000256" key="1">
    <source>
        <dbReference type="ARBA" id="ARBA00022857"/>
    </source>
</evidence>
<dbReference type="OrthoDB" id="9805883at2"/>
<dbReference type="EC" id="1.6.5.5" evidence="4"/>
<dbReference type="GO" id="GO:0035925">
    <property type="term" value="F:mRNA 3'-UTR AU-rich region binding"/>
    <property type="evidence" value="ECO:0007669"/>
    <property type="project" value="TreeGrafter"/>
</dbReference>
<dbReference type="InterPro" id="IPR013149">
    <property type="entry name" value="ADH-like_C"/>
</dbReference>
<dbReference type="SUPFAM" id="SSF50129">
    <property type="entry name" value="GroES-like"/>
    <property type="match status" value="1"/>
</dbReference>
<dbReference type="EMBL" id="CP039247">
    <property type="protein sequence ID" value="QCB28479.1"/>
    <property type="molecule type" value="Genomic_DNA"/>
</dbReference>
<evidence type="ECO:0000256" key="2">
    <source>
        <dbReference type="ARBA" id="ARBA00023002"/>
    </source>
</evidence>
<evidence type="ECO:0000313" key="5">
    <source>
        <dbReference type="Proteomes" id="UP000296352"/>
    </source>
</evidence>
<dbReference type="InterPro" id="IPR047618">
    <property type="entry name" value="QOR-like"/>
</dbReference>
<accession>A0A4P7QG06</accession>
<keyword evidence="2 4" id="KW-0560">Oxidoreductase</keyword>
<dbReference type="SUPFAM" id="SSF51735">
    <property type="entry name" value="NAD(P)-binding Rossmann-fold domains"/>
    <property type="match status" value="1"/>
</dbReference>
<dbReference type="KEGG" id="cee:CENDO_06000"/>
<dbReference type="Pfam" id="PF08240">
    <property type="entry name" value="ADH_N"/>
    <property type="match status" value="1"/>
</dbReference>
<protein>
    <submittedName>
        <fullName evidence="4">Quinone oxidoreductase 1</fullName>
        <ecNumber evidence="4">1.6.5.5</ecNumber>
    </submittedName>
</protein>
<feature type="domain" description="Enoyl reductase (ER)" evidence="3">
    <location>
        <begin position="10"/>
        <end position="317"/>
    </location>
</feature>
<proteinExistence type="predicted"/>
<dbReference type="PANTHER" id="PTHR48106:SF13">
    <property type="entry name" value="QUINONE OXIDOREDUCTASE-RELATED"/>
    <property type="match status" value="1"/>
</dbReference>
<dbReference type="InterPro" id="IPR013154">
    <property type="entry name" value="ADH-like_N"/>
</dbReference>
<dbReference type="RefSeq" id="WP_136141212.1">
    <property type="nucleotide sequence ID" value="NZ_CP039247.1"/>
</dbReference>
<evidence type="ECO:0000259" key="3">
    <source>
        <dbReference type="SMART" id="SM00829"/>
    </source>
</evidence>
<gene>
    <name evidence="4" type="primary">qorA2</name>
    <name evidence="4" type="ORF">CENDO_06000</name>
</gene>
<organism evidence="4 5">
    <name type="scientific">Corynebacterium endometrii</name>
    <dbReference type="NCBI Taxonomy" id="2488819"/>
    <lineage>
        <taxon>Bacteria</taxon>
        <taxon>Bacillati</taxon>
        <taxon>Actinomycetota</taxon>
        <taxon>Actinomycetes</taxon>
        <taxon>Mycobacteriales</taxon>
        <taxon>Corynebacteriaceae</taxon>
        <taxon>Corynebacterium</taxon>
    </lineage>
</organism>
<dbReference type="CDD" id="cd05286">
    <property type="entry name" value="QOR2"/>
    <property type="match status" value="1"/>
</dbReference>
<dbReference type="GO" id="GO:0003960">
    <property type="term" value="F:quinone reductase (NADPH) activity"/>
    <property type="evidence" value="ECO:0007669"/>
    <property type="project" value="UniProtKB-EC"/>
</dbReference>
<name>A0A4P7QG06_9CORY</name>
<dbReference type="Gene3D" id="3.40.50.720">
    <property type="entry name" value="NAD(P)-binding Rossmann-like Domain"/>
    <property type="match status" value="1"/>
</dbReference>
<dbReference type="InterPro" id="IPR036291">
    <property type="entry name" value="NAD(P)-bd_dom_sf"/>
</dbReference>
<keyword evidence="5" id="KW-1185">Reference proteome</keyword>
<keyword evidence="1" id="KW-0521">NADP</keyword>
<dbReference type="Gene3D" id="3.90.180.10">
    <property type="entry name" value="Medium-chain alcohol dehydrogenases, catalytic domain"/>
    <property type="match status" value="1"/>
</dbReference>
<dbReference type="InterPro" id="IPR020843">
    <property type="entry name" value="ER"/>
</dbReference>
<dbReference type="Pfam" id="PF00107">
    <property type="entry name" value="ADH_zinc_N"/>
    <property type="match status" value="1"/>
</dbReference>